<dbReference type="Proteomes" id="UP001642484">
    <property type="component" value="Unassembled WGS sequence"/>
</dbReference>
<evidence type="ECO:0000313" key="3">
    <source>
        <dbReference type="EMBL" id="CAK8989264.1"/>
    </source>
</evidence>
<reference evidence="3 4" key="1">
    <citation type="submission" date="2024-02" db="EMBL/GenBank/DDBJ databases">
        <authorList>
            <person name="Chen Y."/>
            <person name="Shah S."/>
            <person name="Dougan E. K."/>
            <person name="Thang M."/>
            <person name="Chan C."/>
        </authorList>
    </citation>
    <scope>NUCLEOTIDE SEQUENCE [LARGE SCALE GENOMIC DNA]</scope>
</reference>
<gene>
    <name evidence="3" type="ORF">CCMP2556_LOCUS1594</name>
</gene>
<evidence type="ECO:0000313" key="4">
    <source>
        <dbReference type="Proteomes" id="UP001642484"/>
    </source>
</evidence>
<keyword evidence="4" id="KW-1185">Reference proteome</keyword>
<protein>
    <recommendedName>
        <fullName evidence="5">UV radiation resistance-associated gene protein</fullName>
    </recommendedName>
</protein>
<comment type="caution">
    <text evidence="3">The sequence shown here is derived from an EMBL/GenBank/DDBJ whole genome shotgun (WGS) entry which is preliminary data.</text>
</comment>
<evidence type="ECO:0000256" key="2">
    <source>
        <dbReference type="SAM" id="MobiDB-lite"/>
    </source>
</evidence>
<evidence type="ECO:0008006" key="5">
    <source>
        <dbReference type="Google" id="ProtNLM"/>
    </source>
</evidence>
<proteinExistence type="predicted"/>
<organism evidence="3 4">
    <name type="scientific">Durusdinium trenchii</name>
    <dbReference type="NCBI Taxonomy" id="1381693"/>
    <lineage>
        <taxon>Eukaryota</taxon>
        <taxon>Sar</taxon>
        <taxon>Alveolata</taxon>
        <taxon>Dinophyceae</taxon>
        <taxon>Suessiales</taxon>
        <taxon>Symbiodiniaceae</taxon>
        <taxon>Durusdinium</taxon>
    </lineage>
</organism>
<feature type="region of interest" description="Disordered" evidence="2">
    <location>
        <begin position="1"/>
        <end position="21"/>
    </location>
</feature>
<dbReference type="PANTHER" id="PTHR15157:SF5">
    <property type="entry name" value="UV RADIATION RESISTANCE-ASSOCIATED GENE PROTEIN"/>
    <property type="match status" value="1"/>
</dbReference>
<evidence type="ECO:0000256" key="1">
    <source>
        <dbReference type="ARBA" id="ARBA00023054"/>
    </source>
</evidence>
<name>A0ABP0HGD4_9DINO</name>
<accession>A0ABP0HGD4</accession>
<keyword evidence="1" id="KW-0175">Coiled coil</keyword>
<sequence>MLKPWNKGIAPPEVAEPRGRNAPRVLRTSQLCAAGETISKLCDQLHFWRGQSQDVKEELQQSLARKSAVDVRLERRSALARRVRTLREELSSQREGLELLQQQLHSGAAPSRRRPTDQGLQACSMAESTLLPPADFAAAQESFRELQAALAAQQVEDAEASRSLKKSWQRLRCQQIRKLHEVRQVYPLQQCSSYWTIRGISLRGTESLRHQDPLEEHEASTALGFLGHILVSVAALLQVPLQLELKRAGSSRCFLVDLHETPEAPSRAFLPLPKGGSVRKCGEWPLHYSRVEKSHFDMALKLLEDSLHQFLYSRGYLSHRKLYGGNLLKCADAIFSHEIYGDESRAL</sequence>
<dbReference type="PANTHER" id="PTHR15157">
    <property type="entry name" value="UV RADIATION RESISTANCE-ASSOCIATED GENE PROTEIN"/>
    <property type="match status" value="1"/>
</dbReference>
<dbReference type="EMBL" id="CAXAMN010000536">
    <property type="protein sequence ID" value="CAK8989264.1"/>
    <property type="molecule type" value="Genomic_DNA"/>
</dbReference>